<dbReference type="PROSITE" id="PS51737">
    <property type="entry name" value="RECOMBINASE_DNA_BIND"/>
    <property type="match status" value="1"/>
</dbReference>
<dbReference type="GO" id="GO:0003677">
    <property type="term" value="F:DNA binding"/>
    <property type="evidence" value="ECO:0007669"/>
    <property type="project" value="InterPro"/>
</dbReference>
<proteinExistence type="predicted"/>
<dbReference type="PANTHER" id="PTHR30461:SF23">
    <property type="entry name" value="DNA RECOMBINASE-RELATED"/>
    <property type="match status" value="1"/>
</dbReference>
<sequence>MNIGIYSRKSKITESGESIKNQIELCKEYAYNNFNVNNLYIYEDEGFSGGNTKRPKYQEMLSNAKERKFDVLICYRLDRVSRNVLDFSNILELLTSHNIEFVSIRDHFDTSTPMGRAMMYIASVFAQLERETIAERIKDNMYKLAETGRWLGGITPIGYKSTRIVDESTGKSISILSNVPQESKLVEIIFNKYLEFGSLTKLQLYTLKNNLKTRNNKDFNISSLKNILTNPVYMAADNEAYNYFLENNSLINKELSSQDFDGTHGIMAYNKNNEKKNAPHKNELSSWIISIGVHHPIVTSTNWIKIQNILLSNLHRNYSLGSKTAILTPLIKCKNCRVPLKIISKYEDKHVKHFYYKCRVKESTHNTDCHVKNLKGNLCEEIIFDSIEQYLSVDKLIDKLQNYINTKTDFDKDEEIIKLEKEISETKNAIYQLTLILSSKTSSASKYIIYEIEQMDDKLQSLNKQLKMLIATTTNDTDKDYNLNYLTNGSIHNLLSNEQKKILINKIIKDILWDGDKLEVELLPVNNL</sequence>
<feature type="domain" description="Recombinase" evidence="2">
    <location>
        <begin position="156"/>
        <end position="317"/>
    </location>
</feature>
<dbReference type="EMBL" id="CP058561">
    <property type="protein sequence ID" value="QUH28189.1"/>
    <property type="molecule type" value="Genomic_DNA"/>
</dbReference>
<evidence type="ECO:0000313" key="3">
    <source>
        <dbReference type="EMBL" id="QUH28189.1"/>
    </source>
</evidence>
<organism evidence="3 4">
    <name type="scientific">Vallitalea guaymasensis</name>
    <dbReference type="NCBI Taxonomy" id="1185412"/>
    <lineage>
        <taxon>Bacteria</taxon>
        <taxon>Bacillati</taxon>
        <taxon>Bacillota</taxon>
        <taxon>Clostridia</taxon>
        <taxon>Lachnospirales</taxon>
        <taxon>Vallitaleaceae</taxon>
        <taxon>Vallitalea</taxon>
    </lineage>
</organism>
<dbReference type="PROSITE" id="PS51736">
    <property type="entry name" value="RECOMBINASES_3"/>
    <property type="match status" value="1"/>
</dbReference>
<dbReference type="SMART" id="SM00857">
    <property type="entry name" value="Resolvase"/>
    <property type="match status" value="1"/>
</dbReference>
<dbReference type="SUPFAM" id="SSF53041">
    <property type="entry name" value="Resolvase-like"/>
    <property type="match status" value="1"/>
</dbReference>
<dbReference type="InterPro" id="IPR006119">
    <property type="entry name" value="Resolv_N"/>
</dbReference>
<dbReference type="Gene3D" id="3.40.50.1390">
    <property type="entry name" value="Resolvase, N-terminal catalytic domain"/>
    <property type="match status" value="1"/>
</dbReference>
<dbReference type="Pfam" id="PF07508">
    <property type="entry name" value="Recombinase"/>
    <property type="match status" value="1"/>
</dbReference>
<dbReference type="AlphaFoldDB" id="A0A8J8M8A0"/>
<dbReference type="RefSeq" id="WP_212692445.1">
    <property type="nucleotide sequence ID" value="NZ_CP058561.1"/>
</dbReference>
<keyword evidence="4" id="KW-1185">Reference proteome</keyword>
<accession>A0A8J8M8A0</accession>
<dbReference type="InterPro" id="IPR036162">
    <property type="entry name" value="Resolvase-like_N_sf"/>
</dbReference>
<reference evidence="3 4" key="1">
    <citation type="submission" date="2020-07" db="EMBL/GenBank/DDBJ databases">
        <title>Vallitalea guaymasensis genome.</title>
        <authorList>
            <person name="Postec A."/>
        </authorList>
    </citation>
    <scope>NUCLEOTIDE SEQUENCE [LARGE SCALE GENOMIC DNA]</scope>
    <source>
        <strain evidence="3 4">Ra1766G1</strain>
    </source>
</reference>
<name>A0A8J8M8A0_9FIRM</name>
<protein>
    <submittedName>
        <fullName evidence="3">Recombinase family protein</fullName>
    </submittedName>
</protein>
<dbReference type="KEGG" id="vgu:HYG85_04375"/>
<dbReference type="PANTHER" id="PTHR30461">
    <property type="entry name" value="DNA-INVERTASE FROM LAMBDOID PROPHAGE"/>
    <property type="match status" value="1"/>
</dbReference>
<evidence type="ECO:0000259" key="2">
    <source>
        <dbReference type="PROSITE" id="PS51737"/>
    </source>
</evidence>
<dbReference type="CDD" id="cd00338">
    <property type="entry name" value="Ser_Recombinase"/>
    <property type="match status" value="1"/>
</dbReference>
<gene>
    <name evidence="3" type="ORF">HYG85_04375</name>
</gene>
<dbReference type="Proteomes" id="UP000677305">
    <property type="component" value="Chromosome"/>
</dbReference>
<dbReference type="InterPro" id="IPR038109">
    <property type="entry name" value="DNA_bind_recomb_sf"/>
</dbReference>
<dbReference type="InterPro" id="IPR011109">
    <property type="entry name" value="DNA_bind_recombinase_dom"/>
</dbReference>
<dbReference type="GO" id="GO:0000150">
    <property type="term" value="F:DNA strand exchange activity"/>
    <property type="evidence" value="ECO:0007669"/>
    <property type="project" value="InterPro"/>
</dbReference>
<dbReference type="Gene3D" id="3.90.1750.20">
    <property type="entry name" value="Putative Large Serine Recombinase, Chain B, Domain 2"/>
    <property type="match status" value="1"/>
</dbReference>
<evidence type="ECO:0000259" key="1">
    <source>
        <dbReference type="PROSITE" id="PS51736"/>
    </source>
</evidence>
<dbReference type="Pfam" id="PF00239">
    <property type="entry name" value="Resolvase"/>
    <property type="match status" value="1"/>
</dbReference>
<evidence type="ECO:0000313" key="4">
    <source>
        <dbReference type="Proteomes" id="UP000677305"/>
    </source>
</evidence>
<feature type="domain" description="Resolvase/invertase-type recombinase catalytic" evidence="1">
    <location>
        <begin position="2"/>
        <end position="148"/>
    </location>
</feature>
<dbReference type="InterPro" id="IPR050639">
    <property type="entry name" value="SSR_resolvase"/>
</dbReference>